<name>A0AAQ3NSQ1_VIGMU</name>
<evidence type="ECO:0000313" key="1">
    <source>
        <dbReference type="EMBL" id="WVZ14122.1"/>
    </source>
</evidence>
<dbReference type="Proteomes" id="UP001374535">
    <property type="component" value="Chromosome 4"/>
</dbReference>
<dbReference type="AlphaFoldDB" id="A0AAQ3NSQ1"/>
<dbReference type="InterPro" id="IPR036291">
    <property type="entry name" value="NAD(P)-bd_dom_sf"/>
</dbReference>
<organism evidence="1 2">
    <name type="scientific">Vigna mungo</name>
    <name type="common">Black gram</name>
    <name type="synonym">Phaseolus mungo</name>
    <dbReference type="NCBI Taxonomy" id="3915"/>
    <lineage>
        <taxon>Eukaryota</taxon>
        <taxon>Viridiplantae</taxon>
        <taxon>Streptophyta</taxon>
        <taxon>Embryophyta</taxon>
        <taxon>Tracheophyta</taxon>
        <taxon>Spermatophyta</taxon>
        <taxon>Magnoliopsida</taxon>
        <taxon>eudicotyledons</taxon>
        <taxon>Gunneridae</taxon>
        <taxon>Pentapetalae</taxon>
        <taxon>rosids</taxon>
        <taxon>fabids</taxon>
        <taxon>Fabales</taxon>
        <taxon>Fabaceae</taxon>
        <taxon>Papilionoideae</taxon>
        <taxon>50 kb inversion clade</taxon>
        <taxon>NPAAA clade</taxon>
        <taxon>indigoferoid/millettioid clade</taxon>
        <taxon>Phaseoleae</taxon>
        <taxon>Vigna</taxon>
    </lineage>
</organism>
<evidence type="ECO:0000313" key="2">
    <source>
        <dbReference type="Proteomes" id="UP001374535"/>
    </source>
</evidence>
<dbReference type="EMBL" id="CP144697">
    <property type="protein sequence ID" value="WVZ14122.1"/>
    <property type="molecule type" value="Genomic_DNA"/>
</dbReference>
<evidence type="ECO:0008006" key="3">
    <source>
        <dbReference type="Google" id="ProtNLM"/>
    </source>
</evidence>
<gene>
    <name evidence="1" type="ORF">V8G54_011688</name>
</gene>
<sequence length="104" mass="11624">MGHRFTYPKGILFDKLNDPSSYSSWRAYGQSKLANILHANELVRRLKEDGVDITANSLHPGATVTNIYLQSPLLTGVWNLIRPFVIHILAGNVVKTVQQVSLTH</sequence>
<accession>A0AAQ3NSQ1</accession>
<dbReference type="Gene3D" id="3.40.50.720">
    <property type="entry name" value="NAD(P)-binding Rossmann-like Domain"/>
    <property type="match status" value="1"/>
</dbReference>
<dbReference type="PANTHER" id="PTHR48476">
    <property type="entry name" value="SHORT-CHAIN DEHYDROGENASE TIC 32, CHLOROPLASTIC-LIKE"/>
    <property type="match status" value="1"/>
</dbReference>
<dbReference type="InterPro" id="IPR055280">
    <property type="entry name" value="TIC32"/>
</dbReference>
<dbReference type="SUPFAM" id="SSF51735">
    <property type="entry name" value="NAD(P)-binding Rossmann-fold domains"/>
    <property type="match status" value="1"/>
</dbReference>
<reference evidence="1 2" key="1">
    <citation type="journal article" date="2023" name="Life. Sci Alliance">
        <title>Evolutionary insights into 3D genome organization and epigenetic landscape of Vigna mungo.</title>
        <authorList>
            <person name="Junaid A."/>
            <person name="Singh B."/>
            <person name="Bhatia S."/>
        </authorList>
    </citation>
    <scope>NUCLEOTIDE SEQUENCE [LARGE SCALE GENOMIC DNA]</scope>
    <source>
        <strain evidence="1">Urdbean</strain>
    </source>
</reference>
<dbReference type="PANTHER" id="PTHR48476:SF1">
    <property type="entry name" value="SHORT-CHAIN DEHYDROGENASE TIC 32, CHLOROPLASTIC-LIKE"/>
    <property type="match status" value="1"/>
</dbReference>
<proteinExistence type="predicted"/>
<protein>
    <recommendedName>
        <fullName evidence="3">Short-chain dehydrogenase TIC 32, chloroplastic</fullName>
    </recommendedName>
</protein>
<keyword evidence="2" id="KW-1185">Reference proteome</keyword>